<evidence type="ECO:0000256" key="1">
    <source>
        <dbReference type="ARBA" id="ARBA00004496"/>
    </source>
</evidence>
<dbReference type="EMBL" id="KB321070">
    <property type="protein sequence ID" value="ELW48176.1"/>
    <property type="molecule type" value="Genomic_DNA"/>
</dbReference>
<evidence type="ECO:0000313" key="11">
    <source>
        <dbReference type="EMBL" id="ELW48176.1"/>
    </source>
</evidence>
<evidence type="ECO:0000256" key="8">
    <source>
        <dbReference type="ARBA" id="ARBA00045462"/>
    </source>
</evidence>
<dbReference type="PANTHER" id="PTHR32014:SF2">
    <property type="entry name" value="BCL-2-MODIFYING FACTOR"/>
    <property type="match status" value="1"/>
</dbReference>
<evidence type="ECO:0000256" key="10">
    <source>
        <dbReference type="SAM" id="MobiDB-lite"/>
    </source>
</evidence>
<evidence type="ECO:0000256" key="3">
    <source>
        <dbReference type="ARBA" id="ARBA00017926"/>
    </source>
</evidence>
<dbReference type="GO" id="GO:0008312">
    <property type="term" value="F:7S RNA binding"/>
    <property type="evidence" value="ECO:0007669"/>
    <property type="project" value="InterPro"/>
</dbReference>
<reference evidence="12" key="1">
    <citation type="submission" date="2012-07" db="EMBL/GenBank/DDBJ databases">
        <title>Genome of the Chinese tree shrew, a rising model animal genetically related to primates.</title>
        <authorList>
            <person name="Zhang G."/>
            <person name="Fan Y."/>
            <person name="Yao Y."/>
            <person name="Huang Z."/>
        </authorList>
    </citation>
    <scope>NUCLEOTIDE SEQUENCE [LARGE SCALE GENOMIC DNA]</scope>
</reference>
<evidence type="ECO:0000256" key="5">
    <source>
        <dbReference type="ARBA" id="ARBA00022884"/>
    </source>
</evidence>
<evidence type="ECO:0000256" key="9">
    <source>
        <dbReference type="ARBA" id="ARBA00046890"/>
    </source>
</evidence>
<evidence type="ECO:0000256" key="4">
    <source>
        <dbReference type="ARBA" id="ARBA00022490"/>
    </source>
</evidence>
<feature type="region of interest" description="Disordered" evidence="10">
    <location>
        <begin position="280"/>
        <end position="308"/>
    </location>
</feature>
<evidence type="ECO:0000256" key="7">
    <source>
        <dbReference type="ARBA" id="ARBA00023274"/>
    </source>
</evidence>
<name>L9JC78_TUPCH</name>
<feature type="region of interest" description="Disordered" evidence="10">
    <location>
        <begin position="22"/>
        <end position="47"/>
    </location>
</feature>
<accession>L9JC78</accession>
<dbReference type="GO" id="GO:0005786">
    <property type="term" value="C:signal recognition particle, endoplasmic reticulum targeting"/>
    <property type="evidence" value="ECO:0007669"/>
    <property type="project" value="UniProtKB-KW"/>
</dbReference>
<protein>
    <recommendedName>
        <fullName evidence="3">Signal recognition particle 14 kDa protein</fullName>
    </recommendedName>
</protein>
<proteinExistence type="inferred from homology"/>
<dbReference type="InParanoid" id="L9JC78"/>
<dbReference type="FunCoup" id="L9JC78">
    <property type="interactions" value="116"/>
</dbReference>
<dbReference type="Pfam" id="PF02290">
    <property type="entry name" value="SRP14"/>
    <property type="match status" value="1"/>
</dbReference>
<dbReference type="AlphaFoldDB" id="L9JC78"/>
<dbReference type="SUPFAM" id="SSF54762">
    <property type="entry name" value="Signal recognition particle alu RNA binding heterodimer, SRP9/14"/>
    <property type="match status" value="1"/>
</dbReference>
<dbReference type="GO" id="GO:0006915">
    <property type="term" value="P:apoptotic process"/>
    <property type="evidence" value="ECO:0007669"/>
    <property type="project" value="InterPro"/>
</dbReference>
<evidence type="ECO:0000256" key="2">
    <source>
        <dbReference type="ARBA" id="ARBA00010349"/>
    </source>
</evidence>
<dbReference type="eggNOG" id="KOG1761">
    <property type="taxonomic scope" value="Eukaryota"/>
</dbReference>
<comment type="similarity">
    <text evidence="2">Belongs to the SRP14 family.</text>
</comment>
<organism evidence="11 12">
    <name type="scientific">Tupaia chinensis</name>
    <name type="common">Chinese tree shrew</name>
    <name type="synonym">Tupaia belangeri chinensis</name>
    <dbReference type="NCBI Taxonomy" id="246437"/>
    <lineage>
        <taxon>Eukaryota</taxon>
        <taxon>Metazoa</taxon>
        <taxon>Chordata</taxon>
        <taxon>Craniata</taxon>
        <taxon>Vertebrata</taxon>
        <taxon>Euteleostomi</taxon>
        <taxon>Mammalia</taxon>
        <taxon>Eutheria</taxon>
        <taxon>Euarchontoglires</taxon>
        <taxon>Scandentia</taxon>
        <taxon>Tupaiidae</taxon>
        <taxon>Tupaia</taxon>
    </lineage>
</organism>
<keyword evidence="7" id="KW-0687">Ribonucleoprotein</keyword>
<dbReference type="STRING" id="246437.L9JC78"/>
<comment type="subunit">
    <text evidence="9">Heterodimer with SRP9; binds RNA as heterodimer. Component of a signal recognition particle (SRP) complex that consists of a 7SL RNA molecule of 300 nucleotides and six protein subunits: SRP72, SRP68, SRP54, SRP19, SRP14 and SRP9.</text>
</comment>
<dbReference type="GO" id="GO:0006614">
    <property type="term" value="P:SRP-dependent cotranslational protein targeting to membrane"/>
    <property type="evidence" value="ECO:0007669"/>
    <property type="project" value="InterPro"/>
</dbReference>
<gene>
    <name evidence="11" type="ORF">TREES_T100001038</name>
</gene>
<dbReference type="Proteomes" id="UP000011518">
    <property type="component" value="Unassembled WGS sequence"/>
</dbReference>
<dbReference type="Pfam" id="PF15185">
    <property type="entry name" value="BMF"/>
    <property type="match status" value="2"/>
</dbReference>
<keyword evidence="12" id="KW-1185">Reference proteome</keyword>
<comment type="function">
    <text evidence="8">Component of the signal recognition particle (SRP) complex, a ribonucleoprotein complex that mediates the cotranslational targeting of secretory and membrane proteins to the endoplasmic reticulum (ER). SRP9 together with SRP14 and the Alu portion of the SRP RNA, constitutes the elongation arrest domain of SRP. The complex of SRP9 and SRP14 is required for SRP RNA binding.</text>
</comment>
<dbReference type="GO" id="GO:0043065">
    <property type="term" value="P:positive regulation of apoptotic process"/>
    <property type="evidence" value="ECO:0007669"/>
    <property type="project" value="TreeGrafter"/>
</dbReference>
<reference evidence="12" key="2">
    <citation type="journal article" date="2013" name="Nat. Commun.">
        <title>Genome of the Chinese tree shrew.</title>
        <authorList>
            <person name="Fan Y."/>
            <person name="Huang Z.Y."/>
            <person name="Cao C.C."/>
            <person name="Chen C.S."/>
            <person name="Chen Y.X."/>
            <person name="Fan D.D."/>
            <person name="He J."/>
            <person name="Hou H.L."/>
            <person name="Hu L."/>
            <person name="Hu X.T."/>
            <person name="Jiang X.T."/>
            <person name="Lai R."/>
            <person name="Lang Y.S."/>
            <person name="Liang B."/>
            <person name="Liao S.G."/>
            <person name="Mu D."/>
            <person name="Ma Y.Y."/>
            <person name="Niu Y.Y."/>
            <person name="Sun X.Q."/>
            <person name="Xia J.Q."/>
            <person name="Xiao J."/>
            <person name="Xiong Z.Q."/>
            <person name="Xu L."/>
            <person name="Yang L."/>
            <person name="Zhang Y."/>
            <person name="Zhao W."/>
            <person name="Zhao X.D."/>
            <person name="Zheng Y.T."/>
            <person name="Zhou J.M."/>
            <person name="Zhu Y.B."/>
            <person name="Zhang G.J."/>
            <person name="Wang J."/>
            <person name="Yao Y.G."/>
        </authorList>
    </citation>
    <scope>NUCLEOTIDE SEQUENCE [LARGE SCALE GENOMIC DNA]</scope>
</reference>
<comment type="subcellular location">
    <subcellularLocation>
        <location evidence="1">Cytoplasm</location>
    </subcellularLocation>
</comment>
<dbReference type="FunFam" id="3.30.720.10:FF:000003">
    <property type="entry name" value="Signal recognition particle 14"/>
    <property type="match status" value="1"/>
</dbReference>
<dbReference type="PANTHER" id="PTHR32014">
    <property type="entry name" value="BCL-2-MODIFYING FACTOR"/>
    <property type="match status" value="1"/>
</dbReference>
<keyword evidence="6" id="KW-0733">Signal recognition particle</keyword>
<dbReference type="InterPro" id="IPR009018">
    <property type="entry name" value="Signal_recog_particle_SRP9/14"/>
</dbReference>
<evidence type="ECO:0000256" key="6">
    <source>
        <dbReference type="ARBA" id="ARBA00023135"/>
    </source>
</evidence>
<evidence type="ECO:0000313" key="12">
    <source>
        <dbReference type="Proteomes" id="UP000011518"/>
    </source>
</evidence>
<dbReference type="GO" id="GO:0016459">
    <property type="term" value="C:myosin complex"/>
    <property type="evidence" value="ECO:0007669"/>
    <property type="project" value="TreeGrafter"/>
</dbReference>
<dbReference type="InterPro" id="IPR028192">
    <property type="entry name" value="BMF"/>
</dbReference>
<dbReference type="GO" id="GO:0010507">
    <property type="term" value="P:negative regulation of autophagy"/>
    <property type="evidence" value="ECO:0007669"/>
    <property type="project" value="TreeGrafter"/>
</dbReference>
<sequence>MPRAGVFWKQYRAVRSGLFSRPPVPAADAAPARASCLPPQPGEMEPPQCVEELEDDVFQPEDGEPGTQPGSVLSADLFAQSQLDCPLSRLQLFPLTHCCGPGLRPTSQEDKATQTLSPASPSQGVMLPCGVTEEPQRLFYGNAGYRLPLPASFPAGLALGEQPPEGQWQHRAEVQIARKLQCIADQFHRLHVQQVEFLAQPGSPVASGCRGQSQSGKLGITPGCHGSIQKMVLLQQARVQSMWKEVPSKHQQNRNRAWWQILLFLHNLALNGEENRNGAGPSCEILERPNHRSGGSNTRQALAPQGAGARQAEAEIWKRLEPEVPPNLDETSGYDCWGLPGRLRSGCDGMVLLESEQFLTELTRLFQKCRLSGSVYITLKKYDGRTKPIPKKGTVEGFEPSDNKCLLRATDGKKKISTVAYSNLLRANMDGLKKRDKKSKSKKSKAAQ</sequence>
<keyword evidence="4" id="KW-0963">Cytoplasm</keyword>
<dbReference type="GO" id="GO:0030942">
    <property type="term" value="F:endoplasmic reticulum signal peptide binding"/>
    <property type="evidence" value="ECO:0007669"/>
    <property type="project" value="InterPro"/>
</dbReference>
<keyword evidence="5" id="KW-0694">RNA-binding</keyword>
<dbReference type="InterPro" id="IPR003210">
    <property type="entry name" value="Signal_recog_particle_SRP14"/>
</dbReference>
<dbReference type="Gene3D" id="3.30.720.10">
    <property type="entry name" value="Signal recognition particle alu RNA binding heterodimer, srp9/1"/>
    <property type="match status" value="1"/>
</dbReference>